<dbReference type="GO" id="GO:0005509">
    <property type="term" value="F:calcium ion binding"/>
    <property type="evidence" value="ECO:0007669"/>
    <property type="project" value="TreeGrafter"/>
</dbReference>
<dbReference type="PANTHER" id="PTHR10728:SF39">
    <property type="entry name" value="CYTOSOLIC PHOSPHOLIPASE A2 GAMMA"/>
    <property type="match status" value="1"/>
</dbReference>
<dbReference type="GeneID" id="120030466"/>
<dbReference type="SMART" id="SM00022">
    <property type="entry name" value="PLAc"/>
    <property type="match status" value="1"/>
</dbReference>
<sequence>MLKQTDTPETVRLSHSINDEERKYVTARKTLIKKWLKGQGIDCELEDVPNIALLGSGGGERAAVGMLGSLHQLAQDNLLGSLLYMCGVSGTTWCMSSLYSDPDWSLNKRCDEVIEKLKGPTVDLTKTVNRLKSRKEENQDFNLTDFWGAFIASYFMKEINTRCLSEEAHRNSTNPYPIYSAIELDCNRLDYTKEVWFEMTPHESGFSGLGAFVPTSCLGSKFEGGTLKEKRNEMDMVLLQGQDSMMLMSGRGREVEEVCECVPSRVVRCVSKLMQYAEDPDALMKAWEVITTLGQLLNGHVSSKGEMLWNMDSERWKRTSLVERKEFIETVSLEIILTSDKWTKDWEDQRCICNGNDEGRHGVTMEIRESFVMSSSNQRARNGRSPFPRLGDAKDLTSMASKEKIHLIDAGLKINSPYPPILRTERDVDLIISLDFSAGDPFETVFSAKQYADELKLPFPPVKESVRKEKDHPQDCYVFQGRRPEEPTIMHMPLFNLQNCQDEEEIKKEREKYTTFQQPYGVPEIDHLLEKAKDNLKNNRDRILGQIIMAVQRRKNRKSVAQRYYLMPIGSNPNPMGPISMQYWPQLTPGQTGSPWGYYHAQQQNGSPWGYHQAQQPSQVPAQGQNVPPPPMAFPGYFLLPMACAASPLPQHNTPYVLPQTPTY</sequence>
<dbReference type="PROSITE" id="PS51210">
    <property type="entry name" value="PLA2C"/>
    <property type="match status" value="1"/>
</dbReference>
<dbReference type="AlphaFoldDB" id="A0A8U0PV87"/>
<evidence type="ECO:0000259" key="5">
    <source>
        <dbReference type="PROSITE" id="PS51210"/>
    </source>
</evidence>
<evidence type="ECO:0000256" key="3">
    <source>
        <dbReference type="PROSITE-ProRule" id="PRU00555"/>
    </source>
</evidence>
<accession>A0A8U0PV87</accession>
<organism evidence="6 7">
    <name type="scientific">Salvelinus namaycush</name>
    <name type="common">Lake trout</name>
    <name type="synonym">Salmo namaycush</name>
    <dbReference type="NCBI Taxonomy" id="8040"/>
    <lineage>
        <taxon>Eukaryota</taxon>
        <taxon>Metazoa</taxon>
        <taxon>Chordata</taxon>
        <taxon>Craniata</taxon>
        <taxon>Vertebrata</taxon>
        <taxon>Euteleostomi</taxon>
        <taxon>Actinopterygii</taxon>
        <taxon>Neopterygii</taxon>
        <taxon>Teleostei</taxon>
        <taxon>Protacanthopterygii</taxon>
        <taxon>Salmoniformes</taxon>
        <taxon>Salmonidae</taxon>
        <taxon>Salmoninae</taxon>
        <taxon>Salvelinus</taxon>
    </lineage>
</organism>
<keyword evidence="2 3" id="KW-0443">Lipid metabolism</keyword>
<evidence type="ECO:0000256" key="4">
    <source>
        <dbReference type="SAM" id="MobiDB-lite"/>
    </source>
</evidence>
<evidence type="ECO:0000313" key="6">
    <source>
        <dbReference type="Proteomes" id="UP000808372"/>
    </source>
</evidence>
<keyword evidence="6" id="KW-1185">Reference proteome</keyword>
<dbReference type="GO" id="GO:0005829">
    <property type="term" value="C:cytosol"/>
    <property type="evidence" value="ECO:0007669"/>
    <property type="project" value="TreeGrafter"/>
</dbReference>
<dbReference type="GO" id="GO:0047498">
    <property type="term" value="F:calcium-dependent phospholipase A2 activity"/>
    <property type="evidence" value="ECO:0007669"/>
    <property type="project" value="TreeGrafter"/>
</dbReference>
<dbReference type="PANTHER" id="PTHR10728">
    <property type="entry name" value="CYTOSOLIC PHOSPHOLIPASE A2"/>
    <property type="match status" value="1"/>
</dbReference>
<evidence type="ECO:0000256" key="1">
    <source>
        <dbReference type="ARBA" id="ARBA00022801"/>
    </source>
</evidence>
<dbReference type="Pfam" id="PF01735">
    <property type="entry name" value="PLA2_B"/>
    <property type="match status" value="1"/>
</dbReference>
<dbReference type="InterPro" id="IPR016035">
    <property type="entry name" value="Acyl_Trfase/lysoPLipase"/>
</dbReference>
<dbReference type="GO" id="GO:0046475">
    <property type="term" value="P:glycerophospholipid catabolic process"/>
    <property type="evidence" value="ECO:0007669"/>
    <property type="project" value="TreeGrafter"/>
</dbReference>
<dbReference type="KEGG" id="snh:120030466"/>
<feature type="domain" description="PLA2c" evidence="5">
    <location>
        <begin position="6"/>
        <end position="589"/>
    </location>
</feature>
<reference evidence="7" key="1">
    <citation type="submission" date="2025-08" db="UniProtKB">
        <authorList>
            <consortium name="RefSeq"/>
        </authorList>
    </citation>
    <scope>IDENTIFICATION</scope>
    <source>
        <tissue evidence="7">White muscle</tissue>
    </source>
</reference>
<dbReference type="GO" id="GO:0005544">
    <property type="term" value="F:calcium-dependent phospholipid binding"/>
    <property type="evidence" value="ECO:0007669"/>
    <property type="project" value="TreeGrafter"/>
</dbReference>
<proteinExistence type="predicted"/>
<dbReference type="InterPro" id="IPR002642">
    <property type="entry name" value="LysoPLipase_cat_dom"/>
</dbReference>
<keyword evidence="3" id="KW-0442">Lipid degradation</keyword>
<keyword evidence="1 3" id="KW-0378">Hydrolase</keyword>
<evidence type="ECO:0000256" key="2">
    <source>
        <dbReference type="ARBA" id="ARBA00023098"/>
    </source>
</evidence>
<feature type="region of interest" description="Disordered" evidence="4">
    <location>
        <begin position="374"/>
        <end position="393"/>
    </location>
</feature>
<dbReference type="Proteomes" id="UP000808372">
    <property type="component" value="Chromosome 36"/>
</dbReference>
<dbReference type="GO" id="GO:0005635">
    <property type="term" value="C:nuclear envelope"/>
    <property type="evidence" value="ECO:0007669"/>
    <property type="project" value="TreeGrafter"/>
</dbReference>
<evidence type="ECO:0000313" key="7">
    <source>
        <dbReference type="RefSeq" id="XP_038831810.1"/>
    </source>
</evidence>
<dbReference type="SUPFAM" id="SSF52151">
    <property type="entry name" value="FabD/lysophospholipase-like"/>
    <property type="match status" value="1"/>
</dbReference>
<dbReference type="RefSeq" id="XP_038831810.1">
    <property type="nucleotide sequence ID" value="XM_038975882.1"/>
</dbReference>
<dbReference type="GO" id="GO:0005654">
    <property type="term" value="C:nucleoplasm"/>
    <property type="evidence" value="ECO:0007669"/>
    <property type="project" value="TreeGrafter"/>
</dbReference>
<name>A0A8U0PV87_SALNM</name>
<dbReference type="Gene3D" id="3.40.1090.10">
    <property type="entry name" value="Cytosolic phospholipase A2 catalytic domain"/>
    <property type="match status" value="1"/>
</dbReference>
<gene>
    <name evidence="7" type="primary">LOC120030466</name>
</gene>
<protein>
    <submittedName>
        <fullName evidence="7">Cytosolic phospholipase A2 gamma-like</fullName>
    </submittedName>
</protein>